<evidence type="ECO:0000256" key="4">
    <source>
        <dbReference type="ARBA" id="ARBA00023136"/>
    </source>
</evidence>
<feature type="transmembrane region" description="Helical" evidence="7">
    <location>
        <begin position="20"/>
        <end position="40"/>
    </location>
</feature>
<dbReference type="InterPro" id="IPR049326">
    <property type="entry name" value="Rhodopsin_dom_fungi"/>
</dbReference>
<sequence>MAESSDDQKYLAESRTTLLIVFYAIPIFLELLSTGLRLLAKIKTESKKHLASDDYLMIWATTVAVAECIVGLVYGAPYGLGRHQEALSIADLRVFMMGNYIFSHFYDVAIASTKLSVLALYYRIFIMRTFRSFVIGTAVFVTLWMITMEIVLGFECRPIQAWWYAADGICIDLVAFAYFTNITNLVADMWIFTMPIPVILRLKANSNKKLGLVFLFSVGLGTCGISAARLAFVFSQGSADITWDEVPLGILSAWEPCGGILCANLPIIYGAFFRTTNPTKSSSAAPNSTQQSNQNSQREWVRLNNSSISQDEYASM</sequence>
<dbReference type="PANTHER" id="PTHR33048:SF8">
    <property type="entry name" value="INTEGRAL MEMBRANE PROTEIN-RELATED"/>
    <property type="match status" value="1"/>
</dbReference>
<dbReference type="InterPro" id="IPR052337">
    <property type="entry name" value="SAT4-like"/>
</dbReference>
<dbReference type="EMBL" id="JARVKF010000310">
    <property type="protein sequence ID" value="KAK9419548.1"/>
    <property type="molecule type" value="Genomic_DNA"/>
</dbReference>
<evidence type="ECO:0000256" key="5">
    <source>
        <dbReference type="ARBA" id="ARBA00038359"/>
    </source>
</evidence>
<evidence type="ECO:0000313" key="10">
    <source>
        <dbReference type="Proteomes" id="UP001408356"/>
    </source>
</evidence>
<feature type="transmembrane region" description="Helical" evidence="7">
    <location>
        <begin position="56"/>
        <end position="80"/>
    </location>
</feature>
<evidence type="ECO:0000313" key="9">
    <source>
        <dbReference type="EMBL" id="KAK9419548.1"/>
    </source>
</evidence>
<keyword evidence="3 7" id="KW-1133">Transmembrane helix</keyword>
<dbReference type="Proteomes" id="UP001408356">
    <property type="component" value="Unassembled WGS sequence"/>
</dbReference>
<evidence type="ECO:0000259" key="8">
    <source>
        <dbReference type="Pfam" id="PF20684"/>
    </source>
</evidence>
<evidence type="ECO:0000256" key="6">
    <source>
        <dbReference type="SAM" id="MobiDB-lite"/>
    </source>
</evidence>
<feature type="domain" description="Rhodopsin" evidence="8">
    <location>
        <begin position="36"/>
        <end position="269"/>
    </location>
</feature>
<dbReference type="Pfam" id="PF20684">
    <property type="entry name" value="Fung_rhodopsin"/>
    <property type="match status" value="1"/>
</dbReference>
<accession>A0ABR2UYP4</accession>
<comment type="subcellular location">
    <subcellularLocation>
        <location evidence="1">Membrane</location>
        <topology evidence="1">Multi-pass membrane protein</topology>
    </subcellularLocation>
</comment>
<feature type="transmembrane region" description="Helical" evidence="7">
    <location>
        <begin position="212"/>
        <end position="233"/>
    </location>
</feature>
<keyword evidence="2 7" id="KW-0812">Transmembrane</keyword>
<feature type="transmembrane region" description="Helical" evidence="7">
    <location>
        <begin position="100"/>
        <end position="121"/>
    </location>
</feature>
<evidence type="ECO:0000256" key="1">
    <source>
        <dbReference type="ARBA" id="ARBA00004141"/>
    </source>
</evidence>
<protein>
    <submittedName>
        <fullName evidence="9">Integral membrane protein</fullName>
    </submittedName>
</protein>
<dbReference type="PANTHER" id="PTHR33048">
    <property type="entry name" value="PTH11-LIKE INTEGRAL MEMBRANE PROTEIN (AFU_ORTHOLOGUE AFUA_5G11245)"/>
    <property type="match status" value="1"/>
</dbReference>
<evidence type="ECO:0000256" key="2">
    <source>
        <dbReference type="ARBA" id="ARBA00022692"/>
    </source>
</evidence>
<proteinExistence type="inferred from homology"/>
<name>A0ABR2UYP4_9PEZI</name>
<organism evidence="9 10">
    <name type="scientific">Seiridium unicorne</name>
    <dbReference type="NCBI Taxonomy" id="138068"/>
    <lineage>
        <taxon>Eukaryota</taxon>
        <taxon>Fungi</taxon>
        <taxon>Dikarya</taxon>
        <taxon>Ascomycota</taxon>
        <taxon>Pezizomycotina</taxon>
        <taxon>Sordariomycetes</taxon>
        <taxon>Xylariomycetidae</taxon>
        <taxon>Amphisphaeriales</taxon>
        <taxon>Sporocadaceae</taxon>
        <taxon>Seiridium</taxon>
    </lineage>
</organism>
<feature type="transmembrane region" description="Helical" evidence="7">
    <location>
        <begin position="253"/>
        <end position="273"/>
    </location>
</feature>
<gene>
    <name evidence="9" type="ORF">SUNI508_07284</name>
</gene>
<comment type="similarity">
    <text evidence="5">Belongs to the SAT4 family.</text>
</comment>
<reference evidence="9 10" key="1">
    <citation type="journal article" date="2024" name="J. Plant Pathol.">
        <title>Sequence and assembly of the genome of Seiridium unicorne, isolate CBS 538.82, causal agent of cypress canker disease.</title>
        <authorList>
            <person name="Scali E."/>
            <person name="Rocca G.D."/>
            <person name="Danti R."/>
            <person name="Garbelotto M."/>
            <person name="Barberini S."/>
            <person name="Baroncelli R."/>
            <person name="Emiliani G."/>
        </authorList>
    </citation>
    <scope>NUCLEOTIDE SEQUENCE [LARGE SCALE GENOMIC DNA]</scope>
    <source>
        <strain evidence="9 10">BM-138-508</strain>
    </source>
</reference>
<evidence type="ECO:0000256" key="7">
    <source>
        <dbReference type="SAM" id="Phobius"/>
    </source>
</evidence>
<keyword evidence="10" id="KW-1185">Reference proteome</keyword>
<keyword evidence="4 7" id="KW-0472">Membrane</keyword>
<feature type="region of interest" description="Disordered" evidence="6">
    <location>
        <begin position="280"/>
        <end position="299"/>
    </location>
</feature>
<evidence type="ECO:0000256" key="3">
    <source>
        <dbReference type="ARBA" id="ARBA00022989"/>
    </source>
</evidence>
<comment type="caution">
    <text evidence="9">The sequence shown here is derived from an EMBL/GenBank/DDBJ whole genome shotgun (WGS) entry which is preliminary data.</text>
</comment>
<feature type="compositionally biased region" description="Low complexity" evidence="6">
    <location>
        <begin position="281"/>
        <end position="297"/>
    </location>
</feature>
<feature type="transmembrane region" description="Helical" evidence="7">
    <location>
        <begin position="133"/>
        <end position="154"/>
    </location>
</feature>